<dbReference type="AlphaFoldDB" id="A0A0A0BP10"/>
<dbReference type="InterPro" id="IPR008269">
    <property type="entry name" value="Lon_proteolytic"/>
</dbReference>
<protein>
    <submittedName>
        <fullName evidence="3">Signal protein PDZ</fullName>
    </submittedName>
</protein>
<name>A0A0A0BP10_9CELL</name>
<dbReference type="SMART" id="SM00228">
    <property type="entry name" value="PDZ"/>
    <property type="match status" value="1"/>
</dbReference>
<evidence type="ECO:0000313" key="4">
    <source>
        <dbReference type="Proteomes" id="UP000054314"/>
    </source>
</evidence>
<keyword evidence="1" id="KW-0812">Transmembrane</keyword>
<dbReference type="GO" id="GO:0004252">
    <property type="term" value="F:serine-type endopeptidase activity"/>
    <property type="evidence" value="ECO:0007669"/>
    <property type="project" value="InterPro"/>
</dbReference>
<dbReference type="EMBL" id="AXCZ01000176">
    <property type="protein sequence ID" value="KGM09680.1"/>
    <property type="molecule type" value="Genomic_DNA"/>
</dbReference>
<dbReference type="GO" id="GO:0004176">
    <property type="term" value="F:ATP-dependent peptidase activity"/>
    <property type="evidence" value="ECO:0007669"/>
    <property type="project" value="InterPro"/>
</dbReference>
<dbReference type="Gene3D" id="3.30.230.10">
    <property type="match status" value="1"/>
</dbReference>
<accession>A0A0A0BP10</accession>
<evidence type="ECO:0000256" key="1">
    <source>
        <dbReference type="SAM" id="Phobius"/>
    </source>
</evidence>
<dbReference type="Pfam" id="PF13180">
    <property type="entry name" value="PDZ_2"/>
    <property type="match status" value="1"/>
</dbReference>
<gene>
    <name evidence="3" type="ORF">N869_05690</name>
</gene>
<dbReference type="Proteomes" id="UP000054314">
    <property type="component" value="Unassembled WGS sequence"/>
</dbReference>
<dbReference type="InterPro" id="IPR014721">
    <property type="entry name" value="Ribsml_uS5_D2-typ_fold_subgr"/>
</dbReference>
<evidence type="ECO:0000313" key="3">
    <source>
        <dbReference type="EMBL" id="KGM09680.1"/>
    </source>
</evidence>
<feature type="domain" description="PDZ" evidence="2">
    <location>
        <begin position="129"/>
        <end position="210"/>
    </location>
</feature>
<dbReference type="SUPFAM" id="SSF54211">
    <property type="entry name" value="Ribosomal protein S5 domain 2-like"/>
    <property type="match status" value="1"/>
</dbReference>
<dbReference type="SUPFAM" id="SSF50156">
    <property type="entry name" value="PDZ domain-like"/>
    <property type="match status" value="1"/>
</dbReference>
<dbReference type="OrthoDB" id="2356897at2"/>
<comment type="caution">
    <text evidence="3">The sequence shown here is derived from an EMBL/GenBank/DDBJ whole genome shotgun (WGS) entry which is preliminary data.</text>
</comment>
<dbReference type="GO" id="GO:0006508">
    <property type="term" value="P:proteolysis"/>
    <property type="evidence" value="ECO:0007669"/>
    <property type="project" value="InterPro"/>
</dbReference>
<dbReference type="Pfam" id="PF05362">
    <property type="entry name" value="Lon_C"/>
    <property type="match status" value="1"/>
</dbReference>
<keyword evidence="4" id="KW-1185">Reference proteome</keyword>
<sequence length="360" mass="37611">MTDAHDLPPAPRTTPRAVTLAVTTLTTALLASAAFVIPVPYAVSSPGPTRDTLGEHDGAPLITIDGTDTHDSSGQLLLTTVSVAGGPGFPVSVPMMVRSWFDADRSVTPVELVFAPDETREQIDERNQALMISSQEQASVAALQELGYEVPAALVVVEAMPGTGADHVVRPDDVIVEVDEQEVDSFTALAAVMEDVEPGTTVVLGVVRDEVRYDLRVETVEDEDSGRALLGVMINPEFDLPVDVDIEIDNVGGPSAGSMFALGIIDMLTEEDETGGEVIAGTGTVDLHGDIGPIGGIRQKLAGSLRDGASWFLAPADNCDEVVGNVPDGLVVVRVETLAEARAAVQAIGEGQAQDLPACT</sequence>
<proteinExistence type="predicted"/>
<keyword evidence="1" id="KW-0472">Membrane</keyword>
<dbReference type="PROSITE" id="PS50106">
    <property type="entry name" value="PDZ"/>
    <property type="match status" value="1"/>
</dbReference>
<dbReference type="InterPro" id="IPR020568">
    <property type="entry name" value="Ribosomal_Su5_D2-typ_SF"/>
</dbReference>
<feature type="transmembrane region" description="Helical" evidence="1">
    <location>
        <begin position="20"/>
        <end position="43"/>
    </location>
</feature>
<dbReference type="RefSeq" id="WP_035062202.1">
    <property type="nucleotide sequence ID" value="NZ_AXCZ01000176.1"/>
</dbReference>
<organism evidence="3 4">
    <name type="scientific">Cellulomonas bogoriensis 69B4 = DSM 16987</name>
    <dbReference type="NCBI Taxonomy" id="1386082"/>
    <lineage>
        <taxon>Bacteria</taxon>
        <taxon>Bacillati</taxon>
        <taxon>Actinomycetota</taxon>
        <taxon>Actinomycetes</taxon>
        <taxon>Micrococcales</taxon>
        <taxon>Cellulomonadaceae</taxon>
        <taxon>Cellulomonas</taxon>
    </lineage>
</organism>
<dbReference type="InterPro" id="IPR036034">
    <property type="entry name" value="PDZ_sf"/>
</dbReference>
<dbReference type="InterPro" id="IPR001478">
    <property type="entry name" value="PDZ"/>
</dbReference>
<reference evidence="3 4" key="1">
    <citation type="submission" date="2013-08" db="EMBL/GenBank/DDBJ databases">
        <title>Genome sequencing of Cellulomonas bogoriensis 69B4.</title>
        <authorList>
            <person name="Chen F."/>
            <person name="Li Y."/>
            <person name="Wang G."/>
        </authorList>
    </citation>
    <scope>NUCLEOTIDE SEQUENCE [LARGE SCALE GENOMIC DNA]</scope>
    <source>
        <strain evidence="3 4">69B4</strain>
    </source>
</reference>
<keyword evidence="1" id="KW-1133">Transmembrane helix</keyword>
<evidence type="ECO:0000259" key="2">
    <source>
        <dbReference type="PROSITE" id="PS50106"/>
    </source>
</evidence>
<dbReference type="Gene3D" id="2.30.42.10">
    <property type="match status" value="1"/>
</dbReference>